<name>A0A6I8LMZ5_9PSEU</name>
<keyword evidence="2" id="KW-1185">Reference proteome</keyword>
<dbReference type="InterPro" id="IPR011051">
    <property type="entry name" value="RmlC_Cupin_sf"/>
</dbReference>
<evidence type="ECO:0000313" key="1">
    <source>
        <dbReference type="EMBL" id="VVJ18352.1"/>
    </source>
</evidence>
<dbReference type="SUPFAM" id="SSF51182">
    <property type="entry name" value="RmlC-like cupins"/>
    <property type="match status" value="1"/>
</dbReference>
<gene>
    <name evidence="1" type="ORF">AA23TX_03373</name>
</gene>
<organism evidence="1 2">
    <name type="scientific">Amycolatopsis camponoti</name>
    <dbReference type="NCBI Taxonomy" id="2606593"/>
    <lineage>
        <taxon>Bacteria</taxon>
        <taxon>Bacillati</taxon>
        <taxon>Actinomycetota</taxon>
        <taxon>Actinomycetes</taxon>
        <taxon>Pseudonocardiales</taxon>
        <taxon>Pseudonocardiaceae</taxon>
        <taxon>Amycolatopsis</taxon>
    </lineage>
</organism>
<accession>A0A6I8LMZ5</accession>
<dbReference type="EMBL" id="CABVGP010000001">
    <property type="protein sequence ID" value="VVJ18352.1"/>
    <property type="molecule type" value="Genomic_DNA"/>
</dbReference>
<evidence type="ECO:0000313" key="2">
    <source>
        <dbReference type="Proteomes" id="UP000399805"/>
    </source>
</evidence>
<sequence>MDDEPASGGWIAGNAKDDTADTRGWLVGHFIEPAQGVRATEDVEVKWAHHSAGDRRSAWMSGDWRTTLVILISGEFRVDLTGGSRTMNCQGDYVMWVPGCDHSWEAATDSLVLTIRWPSVR</sequence>
<dbReference type="AlphaFoldDB" id="A0A6I8LMZ5"/>
<reference evidence="1 2" key="1">
    <citation type="submission" date="2019-09" db="EMBL/GenBank/DDBJ databases">
        <authorList>
            <person name="Leyn A S."/>
        </authorList>
    </citation>
    <scope>NUCLEOTIDE SEQUENCE [LARGE SCALE GENOMIC DNA]</scope>
    <source>
        <strain evidence="1">AA231_1</strain>
    </source>
</reference>
<evidence type="ECO:0008006" key="3">
    <source>
        <dbReference type="Google" id="ProtNLM"/>
    </source>
</evidence>
<dbReference type="Proteomes" id="UP000399805">
    <property type="component" value="Unassembled WGS sequence"/>
</dbReference>
<proteinExistence type="predicted"/>
<protein>
    <recommendedName>
        <fullName evidence="3">Signal peptidase I</fullName>
    </recommendedName>
</protein>